<proteinExistence type="predicted"/>
<dbReference type="EMBL" id="UGQA01000001">
    <property type="protein sequence ID" value="STY95043.1"/>
    <property type="molecule type" value="Genomic_DNA"/>
</dbReference>
<protein>
    <submittedName>
        <fullName evidence="1">Uncharacterized protein</fullName>
    </submittedName>
</protein>
<evidence type="ECO:0000313" key="2">
    <source>
        <dbReference type="Proteomes" id="UP000255193"/>
    </source>
</evidence>
<reference evidence="1 2" key="1">
    <citation type="submission" date="2018-06" db="EMBL/GenBank/DDBJ databases">
        <authorList>
            <consortium name="Pathogen Informatics"/>
            <person name="Doyle S."/>
        </authorList>
    </citation>
    <scope>NUCLEOTIDE SEQUENCE [LARGE SCALE GENOMIC DNA]</scope>
    <source>
        <strain evidence="1 2">NCTC11091</strain>
    </source>
</reference>
<dbReference type="AlphaFoldDB" id="A0A378Q2G7"/>
<sequence length="80" mass="9008">MKTYKSTTRQEVLYINKNSVQLATDQGIPLAITNLQIAPDSPHYIFVQGKDYAYKARYLTRLIINAGIEALNQATKSDFA</sequence>
<accession>A0A378Q2G7</accession>
<dbReference type="RefSeq" id="WP_067056387.1">
    <property type="nucleotide sequence ID" value="NZ_MXAO01000048.1"/>
</dbReference>
<organism evidence="1 2">
    <name type="scientific">Faucicola atlantae</name>
    <dbReference type="NCBI Taxonomy" id="34059"/>
    <lineage>
        <taxon>Bacteria</taxon>
        <taxon>Pseudomonadati</taxon>
        <taxon>Pseudomonadota</taxon>
        <taxon>Gammaproteobacteria</taxon>
        <taxon>Moraxellales</taxon>
        <taxon>Moraxellaceae</taxon>
        <taxon>Faucicola</taxon>
    </lineage>
</organism>
<name>A0A378Q2G7_9GAMM</name>
<evidence type="ECO:0000313" key="1">
    <source>
        <dbReference type="EMBL" id="STY95043.1"/>
    </source>
</evidence>
<dbReference type="Proteomes" id="UP000255193">
    <property type="component" value="Unassembled WGS sequence"/>
</dbReference>
<gene>
    <name evidence="1" type="ORF">NCTC11091_00828</name>
</gene>